<dbReference type="InterPro" id="IPR017937">
    <property type="entry name" value="Thioredoxin_CS"/>
</dbReference>
<feature type="disulfide bond" description="Redox-active" evidence="4">
    <location>
        <begin position="32"/>
        <end position="35"/>
    </location>
</feature>
<evidence type="ECO:0000259" key="5">
    <source>
        <dbReference type="PROSITE" id="PS51352"/>
    </source>
</evidence>
<dbReference type="CDD" id="cd02947">
    <property type="entry name" value="TRX_family"/>
    <property type="match status" value="1"/>
</dbReference>
<dbReference type="PRINTS" id="PR00421">
    <property type="entry name" value="THIOREDOXIN"/>
</dbReference>
<feature type="site" description="Contributes to redox potential value" evidence="3">
    <location>
        <position position="34"/>
    </location>
</feature>
<dbReference type="FunFam" id="3.40.30.10:FF:000245">
    <property type="entry name" value="Thioredoxin"/>
    <property type="match status" value="1"/>
</dbReference>
<dbReference type="PIRSF" id="PIRSF000077">
    <property type="entry name" value="Thioredoxin"/>
    <property type="match status" value="1"/>
</dbReference>
<evidence type="ECO:0000256" key="3">
    <source>
        <dbReference type="PIRSR" id="PIRSR000077-1"/>
    </source>
</evidence>
<dbReference type="InterPro" id="IPR036249">
    <property type="entry name" value="Thioredoxin-like_sf"/>
</dbReference>
<dbReference type="EMBL" id="KC209545">
    <property type="protein sequence ID" value="AGG17889.1"/>
    <property type="molecule type" value="mRNA"/>
</dbReference>
<dbReference type="InterPro" id="IPR005746">
    <property type="entry name" value="Thioredoxin"/>
</dbReference>
<dbReference type="InterPro" id="IPR013766">
    <property type="entry name" value="Thioredoxin_domain"/>
</dbReference>
<dbReference type="PROSITE" id="PS00194">
    <property type="entry name" value="THIOREDOXIN_1"/>
    <property type="match status" value="1"/>
</dbReference>
<name>M1S071_CRIPL</name>
<feature type="domain" description="Thioredoxin" evidence="5">
    <location>
        <begin position="1"/>
        <end position="105"/>
    </location>
</feature>
<keyword evidence="1 4" id="KW-1015">Disulfide bond</keyword>
<evidence type="ECO:0000313" key="6">
    <source>
        <dbReference type="EMBL" id="AGG17889.1"/>
    </source>
</evidence>
<evidence type="ECO:0000256" key="4">
    <source>
        <dbReference type="PIRSR" id="PIRSR000077-4"/>
    </source>
</evidence>
<protein>
    <recommendedName>
        <fullName evidence="2">Thioredoxin</fullName>
    </recommendedName>
</protein>
<comment type="similarity">
    <text evidence="2">Belongs to the thioredoxin family.</text>
</comment>
<dbReference type="PROSITE" id="PS51352">
    <property type="entry name" value="THIOREDOXIN_2"/>
    <property type="match status" value="1"/>
</dbReference>
<dbReference type="SUPFAM" id="SSF52833">
    <property type="entry name" value="Thioredoxin-like"/>
    <property type="match status" value="1"/>
</dbReference>
<dbReference type="GO" id="GO:0015035">
    <property type="term" value="F:protein-disulfide reductase activity"/>
    <property type="evidence" value="ECO:0007669"/>
    <property type="project" value="InterPro"/>
</dbReference>
<evidence type="ECO:0000256" key="2">
    <source>
        <dbReference type="PIRNR" id="PIRNR000077"/>
    </source>
</evidence>
<sequence length="105" mass="11790">MINRTTPESEFNSIVKGSGDKLVVVDFTATWCGPCQRIAPLFAEMAEEMKDVIFIKVDVDQNEETASACKINAMPTFQFYKNGQKLEEFSGADINKLRQVVAKHK</sequence>
<keyword evidence="4" id="KW-0676">Redox-active center</keyword>
<feature type="active site" description="Nucleophile" evidence="3">
    <location>
        <position position="32"/>
    </location>
</feature>
<evidence type="ECO:0000256" key="1">
    <source>
        <dbReference type="ARBA" id="ARBA00023157"/>
    </source>
</evidence>
<dbReference type="PANTHER" id="PTHR46115">
    <property type="entry name" value="THIOREDOXIN-LIKE PROTEIN 1"/>
    <property type="match status" value="1"/>
</dbReference>
<feature type="site" description="Deprotonates C-terminal active site Cys" evidence="3">
    <location>
        <position position="26"/>
    </location>
</feature>
<dbReference type="AlphaFoldDB" id="M1S071"/>
<proteinExistence type="evidence at transcript level"/>
<accession>M1S071</accession>
<reference evidence="6" key="1">
    <citation type="submission" date="2012-11" db="EMBL/GenBank/DDBJ databases">
        <title>Cloning, identification and functional characterization of a thioredoxin from the freshwater mussel Cristaria plicata.</title>
        <authorList>
            <person name="Liu X.N."/>
            <person name="Hu B.Q."/>
            <person name="Wen C.G."/>
        </authorList>
    </citation>
    <scope>NUCLEOTIDE SEQUENCE</scope>
</reference>
<dbReference type="Pfam" id="PF00085">
    <property type="entry name" value="Thioredoxin"/>
    <property type="match status" value="1"/>
</dbReference>
<feature type="site" description="Contributes to redox potential value" evidence="3">
    <location>
        <position position="33"/>
    </location>
</feature>
<dbReference type="Gene3D" id="3.40.30.10">
    <property type="entry name" value="Glutaredoxin"/>
    <property type="match status" value="1"/>
</dbReference>
<feature type="active site" description="Nucleophile" evidence="3">
    <location>
        <position position="35"/>
    </location>
</feature>
<organism evidence="6">
    <name type="scientific">Cristaria plicata</name>
    <name type="common">Cockscomb pearl mussel</name>
    <dbReference type="NCBI Taxonomy" id="165446"/>
    <lineage>
        <taxon>Eukaryota</taxon>
        <taxon>Metazoa</taxon>
        <taxon>Spiralia</taxon>
        <taxon>Lophotrochozoa</taxon>
        <taxon>Mollusca</taxon>
        <taxon>Bivalvia</taxon>
        <taxon>Autobranchia</taxon>
        <taxon>Heteroconchia</taxon>
        <taxon>Palaeoheterodonta</taxon>
        <taxon>Unionida</taxon>
        <taxon>Unionoidea</taxon>
        <taxon>Unionidae</taxon>
        <taxon>Anodontinae</taxon>
        <taxon>Cristaria</taxon>
    </lineage>
</organism>